<dbReference type="Proteomes" id="UP000299102">
    <property type="component" value="Unassembled WGS sequence"/>
</dbReference>
<evidence type="ECO:0000313" key="1">
    <source>
        <dbReference type="EMBL" id="GBP49126.1"/>
    </source>
</evidence>
<accession>A0A4C1WCK1</accession>
<evidence type="ECO:0000313" key="2">
    <source>
        <dbReference type="Proteomes" id="UP000299102"/>
    </source>
</evidence>
<protein>
    <submittedName>
        <fullName evidence="1">Uncharacterized protein</fullName>
    </submittedName>
</protein>
<keyword evidence="2" id="KW-1185">Reference proteome</keyword>
<name>A0A4C1WCK1_EUMVA</name>
<gene>
    <name evidence="1" type="ORF">EVAR_80794_1</name>
</gene>
<reference evidence="1 2" key="1">
    <citation type="journal article" date="2019" name="Commun. Biol.">
        <title>The bagworm genome reveals a unique fibroin gene that provides high tensile strength.</title>
        <authorList>
            <person name="Kono N."/>
            <person name="Nakamura H."/>
            <person name="Ohtoshi R."/>
            <person name="Tomita M."/>
            <person name="Numata K."/>
            <person name="Arakawa K."/>
        </authorList>
    </citation>
    <scope>NUCLEOTIDE SEQUENCE [LARGE SCALE GENOMIC DNA]</scope>
</reference>
<dbReference type="AlphaFoldDB" id="A0A4C1WCK1"/>
<proteinExistence type="predicted"/>
<dbReference type="EMBL" id="BGZK01000538">
    <property type="protein sequence ID" value="GBP49126.1"/>
    <property type="molecule type" value="Genomic_DNA"/>
</dbReference>
<comment type="caution">
    <text evidence="1">The sequence shown here is derived from an EMBL/GenBank/DDBJ whole genome shotgun (WGS) entry which is preliminary data.</text>
</comment>
<organism evidence="1 2">
    <name type="scientific">Eumeta variegata</name>
    <name type="common">Bagworm moth</name>
    <name type="synonym">Eumeta japonica</name>
    <dbReference type="NCBI Taxonomy" id="151549"/>
    <lineage>
        <taxon>Eukaryota</taxon>
        <taxon>Metazoa</taxon>
        <taxon>Ecdysozoa</taxon>
        <taxon>Arthropoda</taxon>
        <taxon>Hexapoda</taxon>
        <taxon>Insecta</taxon>
        <taxon>Pterygota</taxon>
        <taxon>Neoptera</taxon>
        <taxon>Endopterygota</taxon>
        <taxon>Lepidoptera</taxon>
        <taxon>Glossata</taxon>
        <taxon>Ditrysia</taxon>
        <taxon>Tineoidea</taxon>
        <taxon>Psychidae</taxon>
        <taxon>Oiketicinae</taxon>
        <taxon>Eumeta</taxon>
    </lineage>
</organism>
<sequence>MAAAAGAAVNKRTIAFNLRISFKVRHIMASLASRHLLKNITIAVRGVGRGIGSHPKQKGLPYDETLVRPLRIKALKHRDNNHIGDITANEWRDGVGHRSGRSSSFVALCPARKTACNPCVDLRRGVNPRTLTTFGVI</sequence>